<dbReference type="GO" id="GO:0005634">
    <property type="term" value="C:nucleus"/>
    <property type="evidence" value="ECO:0007669"/>
    <property type="project" value="TreeGrafter"/>
</dbReference>
<gene>
    <name evidence="3" type="ORF">GUJ93_ZPchr0012g20748</name>
</gene>
<dbReference type="CDD" id="cd11378">
    <property type="entry name" value="DUF296"/>
    <property type="match status" value="1"/>
</dbReference>
<comment type="caution">
    <text evidence="3">The sequence shown here is derived from an EMBL/GenBank/DDBJ whole genome shotgun (WGS) entry which is preliminary data.</text>
</comment>
<dbReference type="Pfam" id="PF03479">
    <property type="entry name" value="PCC"/>
    <property type="match status" value="1"/>
</dbReference>
<sequence length="132" mass="13823">MRRPRGRPLGSKNKPKPPIIVTWDSPNALHPTRGRGVSVLSGGGAVANVSLRQPGASPPGSLVATLHEQFEILSLTGTVLPPSASGLTVFISGGQDQVVGDSMAASFANAVYERLPTGRRGRGRRPNSHPTR</sequence>
<dbReference type="AlphaFoldDB" id="A0A8J6BS45"/>
<dbReference type="GO" id="GO:0010228">
    <property type="term" value="P:vegetative to reproductive phase transition of meristem"/>
    <property type="evidence" value="ECO:0007669"/>
    <property type="project" value="TreeGrafter"/>
</dbReference>
<dbReference type="PANTHER" id="PTHR31100">
    <property type="entry name" value="AT-HOOK MOTIF NUCLEAR-LOCALIZED PROTEIN 15"/>
    <property type="match status" value="1"/>
</dbReference>
<organism evidence="3 4">
    <name type="scientific">Zizania palustris</name>
    <name type="common">Northern wild rice</name>
    <dbReference type="NCBI Taxonomy" id="103762"/>
    <lineage>
        <taxon>Eukaryota</taxon>
        <taxon>Viridiplantae</taxon>
        <taxon>Streptophyta</taxon>
        <taxon>Embryophyta</taxon>
        <taxon>Tracheophyta</taxon>
        <taxon>Spermatophyta</taxon>
        <taxon>Magnoliopsida</taxon>
        <taxon>Liliopsida</taxon>
        <taxon>Poales</taxon>
        <taxon>Poaceae</taxon>
        <taxon>BOP clade</taxon>
        <taxon>Oryzoideae</taxon>
        <taxon>Oryzeae</taxon>
        <taxon>Zizaniinae</taxon>
        <taxon>Zizania</taxon>
    </lineage>
</organism>
<proteinExistence type="predicted"/>
<feature type="domain" description="PPC" evidence="2">
    <location>
        <begin position="3"/>
        <end position="132"/>
    </location>
</feature>
<dbReference type="GO" id="GO:0003700">
    <property type="term" value="F:DNA-binding transcription factor activity"/>
    <property type="evidence" value="ECO:0007669"/>
    <property type="project" value="TreeGrafter"/>
</dbReference>
<dbReference type="InterPro" id="IPR014476">
    <property type="entry name" value="AHL15-29"/>
</dbReference>
<evidence type="ECO:0000256" key="1">
    <source>
        <dbReference type="SAM" id="MobiDB-lite"/>
    </source>
</evidence>
<evidence type="ECO:0000259" key="2">
    <source>
        <dbReference type="PROSITE" id="PS51742"/>
    </source>
</evidence>
<reference evidence="3" key="1">
    <citation type="journal article" date="2021" name="bioRxiv">
        <title>Whole Genome Assembly and Annotation of Northern Wild Rice, Zizania palustris L., Supports a Whole Genome Duplication in the Zizania Genus.</title>
        <authorList>
            <person name="Haas M."/>
            <person name="Kono T."/>
            <person name="Macchietto M."/>
            <person name="Millas R."/>
            <person name="McGilp L."/>
            <person name="Shao M."/>
            <person name="Duquette J."/>
            <person name="Hirsch C.N."/>
            <person name="Kimball J."/>
        </authorList>
    </citation>
    <scope>NUCLEOTIDE SEQUENCE</scope>
    <source>
        <tissue evidence="3">Fresh leaf tissue</tissue>
    </source>
</reference>
<dbReference type="OrthoDB" id="2156856at2759"/>
<reference evidence="3" key="2">
    <citation type="submission" date="2021-02" db="EMBL/GenBank/DDBJ databases">
        <authorList>
            <person name="Kimball J.A."/>
            <person name="Haas M.W."/>
            <person name="Macchietto M."/>
            <person name="Kono T."/>
            <person name="Duquette J."/>
            <person name="Shao M."/>
        </authorList>
    </citation>
    <scope>NUCLEOTIDE SEQUENCE</scope>
    <source>
        <tissue evidence="3">Fresh leaf tissue</tissue>
    </source>
</reference>
<dbReference type="InterPro" id="IPR005175">
    <property type="entry name" value="PPC_dom"/>
</dbReference>
<dbReference type="Proteomes" id="UP000729402">
    <property type="component" value="Unassembled WGS sequence"/>
</dbReference>
<dbReference type="EMBL" id="JAAALK010000080">
    <property type="protein sequence ID" value="KAG8093689.1"/>
    <property type="molecule type" value="Genomic_DNA"/>
</dbReference>
<feature type="region of interest" description="Disordered" evidence="1">
    <location>
        <begin position="1"/>
        <end position="27"/>
    </location>
</feature>
<keyword evidence="4" id="KW-1185">Reference proteome</keyword>
<evidence type="ECO:0000313" key="3">
    <source>
        <dbReference type="EMBL" id="KAG8093689.1"/>
    </source>
</evidence>
<evidence type="ECO:0000313" key="4">
    <source>
        <dbReference type="Proteomes" id="UP000729402"/>
    </source>
</evidence>
<dbReference type="PANTHER" id="PTHR31100:SF102">
    <property type="entry name" value="OS06G0326900 PROTEIN"/>
    <property type="match status" value="1"/>
</dbReference>
<dbReference type="GO" id="GO:0003680">
    <property type="term" value="F:minor groove of adenine-thymine-rich DNA binding"/>
    <property type="evidence" value="ECO:0007669"/>
    <property type="project" value="InterPro"/>
</dbReference>
<name>A0A8J6BS45_ZIZPA</name>
<accession>A0A8J6BS45</accession>
<dbReference type="PROSITE" id="PS51742">
    <property type="entry name" value="PPC"/>
    <property type="match status" value="1"/>
</dbReference>
<protein>
    <recommendedName>
        <fullName evidence="2">PPC domain-containing protein</fullName>
    </recommendedName>
</protein>